<gene>
    <name evidence="1" type="ORF">CFBP5473_24550</name>
    <name evidence="2" type="ORF">J5285_23200</name>
</gene>
<dbReference type="PIRSF" id="PIRSF008757">
    <property type="entry name" value="UCP008757"/>
    <property type="match status" value="1"/>
</dbReference>
<dbReference type="Gene3D" id="3.30.450.150">
    <property type="entry name" value="Haem-degrading domain"/>
    <property type="match status" value="1"/>
</dbReference>
<sequence length="155" mass="16715">MTYTLQTLSTELQELQLPTFDYEIAWRLGSLMQAQAAGGALPAAITVTHGEDVVLSLLMPGATLDNSAWAARKRAVAHRFHRSSLAIRLEAEAGSFDFNKRYRLSDTDYVASGGGVPIILRAGTLIGTIGVSDLPDVEDHRLAASTLRKHLAAEP</sequence>
<accession>A0A4D7DVK7</accession>
<dbReference type="STRING" id="1367849.GCA_000518585_04108"/>
<dbReference type="InterPro" id="IPR038084">
    <property type="entry name" value="PduO/GlcC-like_sf"/>
</dbReference>
<dbReference type="PANTHER" id="PTHR28255:SF1">
    <property type="entry name" value="UPF0303 PROTEIN YBR137W"/>
    <property type="match status" value="1"/>
</dbReference>
<dbReference type="OrthoDB" id="9815315at2"/>
<dbReference type="SUPFAM" id="SSF143744">
    <property type="entry name" value="GlcG-like"/>
    <property type="match status" value="1"/>
</dbReference>
<dbReference type="Proteomes" id="UP000298545">
    <property type="component" value="Plasmid pTiCFBP5473"/>
</dbReference>
<dbReference type="Pfam" id="PF03928">
    <property type="entry name" value="HbpS-like"/>
    <property type="match status" value="1"/>
</dbReference>
<evidence type="ECO:0000313" key="1">
    <source>
        <dbReference type="EMBL" id="QCJ01112.1"/>
    </source>
</evidence>
<evidence type="ECO:0000313" key="4">
    <source>
        <dbReference type="Proteomes" id="UP000826513"/>
    </source>
</evidence>
<keyword evidence="4" id="KW-1185">Reference proteome</keyword>
<dbReference type="AlphaFoldDB" id="A0A4D7DVK7"/>
<geneLocation type="plasmid" evidence="3">
    <name>pticfbp5473</name>
</geneLocation>
<dbReference type="RefSeq" id="WP_027676654.1">
    <property type="nucleotide sequence ID" value="NZ_CP039694.1"/>
</dbReference>
<geneLocation type="plasmid" evidence="2 4">
    <name>pTiAF3.44</name>
</geneLocation>
<proteinExistence type="predicted"/>
<organism evidence="1 3">
    <name type="scientific">Agrobacterium larrymoorei</name>
    <dbReference type="NCBI Taxonomy" id="160699"/>
    <lineage>
        <taxon>Bacteria</taxon>
        <taxon>Pseudomonadati</taxon>
        <taxon>Pseudomonadota</taxon>
        <taxon>Alphaproteobacteria</taxon>
        <taxon>Hyphomicrobiales</taxon>
        <taxon>Rhizobiaceae</taxon>
        <taxon>Rhizobium/Agrobacterium group</taxon>
        <taxon>Agrobacterium</taxon>
    </lineage>
</organism>
<evidence type="ECO:0000313" key="2">
    <source>
        <dbReference type="EMBL" id="QYA10125.1"/>
    </source>
</evidence>
<geneLocation type="plasmid" evidence="1">
    <name>pTiCFBP5473</name>
</geneLocation>
<dbReference type="PANTHER" id="PTHR28255">
    <property type="match status" value="1"/>
</dbReference>
<keyword evidence="1" id="KW-0614">Plasmid</keyword>
<dbReference type="InterPro" id="IPR010371">
    <property type="entry name" value="YBR137W-like"/>
</dbReference>
<dbReference type="KEGG" id="alf:CFBP5473_24550"/>
<dbReference type="EMBL" id="CP039694">
    <property type="protein sequence ID" value="QCJ01112.1"/>
    <property type="molecule type" value="Genomic_DNA"/>
</dbReference>
<reference evidence="2 4" key="2">
    <citation type="submission" date="2021-03" db="EMBL/GenBank/DDBJ databases">
        <title>Rapid diversification of plasmids in a genus of pathogenic and nitrogen fixing bacteria.</title>
        <authorList>
            <person name="Weisberg A.J."/>
            <person name="Miller M."/>
            <person name="Ream W."/>
            <person name="Grunwald N.J."/>
            <person name="Chang J.H."/>
        </authorList>
    </citation>
    <scope>NUCLEOTIDE SEQUENCE [LARGE SCALE GENOMIC DNA]</scope>
    <source>
        <strain evidence="2 4">AF3.44</strain>
        <plasmid evidence="2 4">pTiAF3.44</plasmid>
    </source>
</reference>
<name>A0A4D7DVK7_9HYPH</name>
<evidence type="ECO:0000313" key="3">
    <source>
        <dbReference type="Proteomes" id="UP000298545"/>
    </source>
</evidence>
<dbReference type="Proteomes" id="UP000826513">
    <property type="component" value="Plasmid pTiAF3.44"/>
</dbReference>
<protein>
    <submittedName>
        <fullName evidence="2">Heme-binding protein</fullName>
    </submittedName>
</protein>
<reference evidence="1 3" key="1">
    <citation type="submission" date="2019-04" db="EMBL/GenBank/DDBJ databases">
        <title>Complete genome sequence of Agrobacterium larrymoorei CFBP5473.</title>
        <authorList>
            <person name="Haryono M."/>
            <person name="Chou L."/>
            <person name="Lin Y.-C."/>
            <person name="Lai E.-M."/>
            <person name="Kuo C.-H."/>
        </authorList>
    </citation>
    <scope>NUCLEOTIDE SEQUENCE [LARGE SCALE GENOMIC DNA]</scope>
    <source>
        <strain evidence="1 3">CFBP5473</strain>
        <plasmid evidence="3">pticfbp5473</plasmid>
        <plasmid evidence="1">pTiCFBP5473</plasmid>
    </source>
</reference>
<dbReference type="InterPro" id="IPR005624">
    <property type="entry name" value="PduO/GlcC-like"/>
</dbReference>
<dbReference type="EMBL" id="CP072169">
    <property type="protein sequence ID" value="QYA10125.1"/>
    <property type="molecule type" value="Genomic_DNA"/>
</dbReference>